<dbReference type="EMBL" id="JAVYJV010000017">
    <property type="protein sequence ID" value="KAK4349589.1"/>
    <property type="molecule type" value="Genomic_DNA"/>
</dbReference>
<evidence type="ECO:0000313" key="2">
    <source>
        <dbReference type="EMBL" id="KAK4349589.1"/>
    </source>
</evidence>
<sequence>MADDVTHISNANSSHYKEALDYPLRDKSARGGKVPISFKFKKGANEEASSKQNEHKRDERFGYELGKTGGTTSNRDRSKETESQDTCSCCFKISVVENIPRSWIRTSLVKNLKSISKIEFECKTEFAV</sequence>
<evidence type="ECO:0000313" key="3">
    <source>
        <dbReference type="Proteomes" id="UP001291623"/>
    </source>
</evidence>
<feature type="compositionally biased region" description="Basic and acidic residues" evidence="1">
    <location>
        <begin position="43"/>
        <end position="62"/>
    </location>
</feature>
<proteinExistence type="predicted"/>
<comment type="caution">
    <text evidence="2">The sequence shown here is derived from an EMBL/GenBank/DDBJ whole genome shotgun (WGS) entry which is preliminary data.</text>
</comment>
<name>A0AAE1RCH6_9SOLA</name>
<gene>
    <name evidence="2" type="ORF">RND71_032344</name>
</gene>
<feature type="region of interest" description="Disordered" evidence="1">
    <location>
        <begin position="43"/>
        <end position="86"/>
    </location>
</feature>
<accession>A0AAE1RCH6</accession>
<keyword evidence="3" id="KW-1185">Reference proteome</keyword>
<dbReference type="Proteomes" id="UP001291623">
    <property type="component" value="Unassembled WGS sequence"/>
</dbReference>
<dbReference type="AlphaFoldDB" id="A0AAE1RCH6"/>
<protein>
    <submittedName>
        <fullName evidence="2">Uncharacterized protein</fullName>
    </submittedName>
</protein>
<evidence type="ECO:0000256" key="1">
    <source>
        <dbReference type="SAM" id="MobiDB-lite"/>
    </source>
</evidence>
<reference evidence="2" key="1">
    <citation type="submission" date="2023-12" db="EMBL/GenBank/DDBJ databases">
        <title>Genome assembly of Anisodus tanguticus.</title>
        <authorList>
            <person name="Wang Y.-J."/>
        </authorList>
    </citation>
    <scope>NUCLEOTIDE SEQUENCE</scope>
    <source>
        <strain evidence="2">KB-2021</strain>
        <tissue evidence="2">Leaf</tissue>
    </source>
</reference>
<organism evidence="2 3">
    <name type="scientific">Anisodus tanguticus</name>
    <dbReference type="NCBI Taxonomy" id="243964"/>
    <lineage>
        <taxon>Eukaryota</taxon>
        <taxon>Viridiplantae</taxon>
        <taxon>Streptophyta</taxon>
        <taxon>Embryophyta</taxon>
        <taxon>Tracheophyta</taxon>
        <taxon>Spermatophyta</taxon>
        <taxon>Magnoliopsida</taxon>
        <taxon>eudicotyledons</taxon>
        <taxon>Gunneridae</taxon>
        <taxon>Pentapetalae</taxon>
        <taxon>asterids</taxon>
        <taxon>lamiids</taxon>
        <taxon>Solanales</taxon>
        <taxon>Solanaceae</taxon>
        <taxon>Solanoideae</taxon>
        <taxon>Hyoscyameae</taxon>
        <taxon>Anisodus</taxon>
    </lineage>
</organism>